<dbReference type="Gene3D" id="1.25.40.10">
    <property type="entry name" value="Tetratricopeptide repeat domain"/>
    <property type="match status" value="1"/>
</dbReference>
<dbReference type="SMART" id="SM00671">
    <property type="entry name" value="SEL1"/>
    <property type="match status" value="2"/>
</dbReference>
<keyword evidence="1" id="KW-0732">Signal</keyword>
<accession>A0A1M5M262</accession>
<organism evidence="2 3">
    <name type="scientific">Marivita hallyeonensis</name>
    <dbReference type="NCBI Taxonomy" id="996342"/>
    <lineage>
        <taxon>Bacteria</taxon>
        <taxon>Pseudomonadati</taxon>
        <taxon>Pseudomonadota</taxon>
        <taxon>Alphaproteobacteria</taxon>
        <taxon>Rhodobacterales</taxon>
        <taxon>Roseobacteraceae</taxon>
        <taxon>Marivita</taxon>
    </lineage>
</organism>
<evidence type="ECO:0000256" key="1">
    <source>
        <dbReference type="SAM" id="SignalP"/>
    </source>
</evidence>
<protein>
    <recommendedName>
        <fullName evidence="4">Sel1 repeat-containing protein</fullName>
    </recommendedName>
</protein>
<dbReference type="EMBL" id="FQXC01000001">
    <property type="protein sequence ID" value="SHG70999.1"/>
    <property type="molecule type" value="Genomic_DNA"/>
</dbReference>
<feature type="chain" id="PRO_5012861321" description="Sel1 repeat-containing protein" evidence="1">
    <location>
        <begin position="24"/>
        <end position="193"/>
    </location>
</feature>
<feature type="signal peptide" evidence="1">
    <location>
        <begin position="1"/>
        <end position="23"/>
    </location>
</feature>
<proteinExistence type="predicted"/>
<dbReference type="InterPro" id="IPR006597">
    <property type="entry name" value="Sel1-like"/>
</dbReference>
<gene>
    <name evidence="2" type="ORF">SAMN05443551_0357</name>
</gene>
<dbReference type="SUPFAM" id="SSF81901">
    <property type="entry name" value="HCP-like"/>
    <property type="match status" value="1"/>
</dbReference>
<dbReference type="RefSeq" id="WP_178346818.1">
    <property type="nucleotide sequence ID" value="NZ_FQXC01000001.1"/>
</dbReference>
<evidence type="ECO:0000313" key="2">
    <source>
        <dbReference type="EMBL" id="SHG70999.1"/>
    </source>
</evidence>
<keyword evidence="3" id="KW-1185">Reference proteome</keyword>
<dbReference type="Proteomes" id="UP000184221">
    <property type="component" value="Unassembled WGS sequence"/>
</dbReference>
<dbReference type="STRING" id="996342.SAMN05443551_0357"/>
<sequence>MRIHLLAVPTITLLTALASPGFAQSVGQCGKHTSDAHGTHNPEELTICSHIDRMRQGETHPVLGFIGYIESKAGNHDSAREIFSTLADQGNVPAMTWMAWMEDNGLGGPEDAAAAAEWDRRSMEAGSSIGAFNYGLDILRGRGVTFDEELGRKIIQRAADLGDQSAQHLIDNDFDLDSVTPDADAWKYEKKLY</sequence>
<reference evidence="2 3" key="1">
    <citation type="submission" date="2016-11" db="EMBL/GenBank/DDBJ databases">
        <authorList>
            <person name="Jaros S."/>
            <person name="Januszkiewicz K."/>
            <person name="Wedrychowicz H."/>
        </authorList>
    </citation>
    <scope>NUCLEOTIDE SEQUENCE [LARGE SCALE GENOMIC DNA]</scope>
    <source>
        <strain evidence="2 3">DSM 29431</strain>
    </source>
</reference>
<evidence type="ECO:0008006" key="4">
    <source>
        <dbReference type="Google" id="ProtNLM"/>
    </source>
</evidence>
<dbReference type="InterPro" id="IPR011990">
    <property type="entry name" value="TPR-like_helical_dom_sf"/>
</dbReference>
<dbReference type="AlphaFoldDB" id="A0A1M5M262"/>
<evidence type="ECO:0000313" key="3">
    <source>
        <dbReference type="Proteomes" id="UP000184221"/>
    </source>
</evidence>
<name>A0A1M5M262_9RHOB</name>